<evidence type="ECO:0000313" key="2">
    <source>
        <dbReference type="EMBL" id="RPD99552.1"/>
    </source>
</evidence>
<feature type="transmembrane region" description="Helical" evidence="1">
    <location>
        <begin position="254"/>
        <end position="274"/>
    </location>
</feature>
<keyword evidence="1" id="KW-0472">Membrane</keyword>
<feature type="transmembrane region" description="Helical" evidence="1">
    <location>
        <begin position="132"/>
        <end position="152"/>
    </location>
</feature>
<proteinExistence type="predicted"/>
<keyword evidence="3" id="KW-1185">Reference proteome</keyword>
<reference evidence="2 3" key="1">
    <citation type="submission" date="2018-11" db="EMBL/GenBank/DDBJ databases">
        <title>Aureibaculum marinum gen. nov., sp. nov., a member of the family Flavobacteriaceae isolated from the Bohai Sea.</title>
        <authorList>
            <person name="Ji X."/>
        </authorList>
    </citation>
    <scope>NUCLEOTIDE SEQUENCE [LARGE SCALE GENOMIC DNA]</scope>
    <source>
        <strain evidence="2 3">BH-SD17</strain>
    </source>
</reference>
<keyword evidence="1" id="KW-1133">Transmembrane helix</keyword>
<feature type="transmembrane region" description="Helical" evidence="1">
    <location>
        <begin position="201"/>
        <end position="218"/>
    </location>
</feature>
<feature type="transmembrane region" description="Helical" evidence="1">
    <location>
        <begin position="76"/>
        <end position="94"/>
    </location>
</feature>
<feature type="transmembrane region" description="Helical" evidence="1">
    <location>
        <begin position="100"/>
        <end position="120"/>
    </location>
</feature>
<sequence length="275" mass="32146">MPTLKKIIDFYIFSNIHVGLAVFCLVKITLLSYGNNSNLIAFFCLFSTITSYNLIRIFRVEEVQPWFFRFIKNNKLLIILLTIFSCIVCFFLIFSFTLNTILWLLPFALITLFYVNPFSFKNKNFSLRYIALIKLFLIAISWAVVTVIIPLVQHSINLGFNEIVITVQRFLFVVSITIPFDIRDMSYDTKNLKTLPQTIGISKSKVFGLVFLMLFLGLEFIKTPIYTEQLQIHFFISVLALFFLLKSTENQNEYYSAFFVESLPIIWLGLFLWLL</sequence>
<feature type="transmembrane region" description="Helical" evidence="1">
    <location>
        <begin position="39"/>
        <end position="55"/>
    </location>
</feature>
<gene>
    <name evidence="2" type="ORF">EGM88_03120</name>
</gene>
<comment type="caution">
    <text evidence="2">The sequence shown here is derived from an EMBL/GenBank/DDBJ whole genome shotgun (WGS) entry which is preliminary data.</text>
</comment>
<name>A0A3N4NT33_9FLAO</name>
<protein>
    <recommendedName>
        <fullName evidence="4">Prenyltransferase</fullName>
    </recommendedName>
</protein>
<evidence type="ECO:0000313" key="3">
    <source>
        <dbReference type="Proteomes" id="UP000270856"/>
    </source>
</evidence>
<feature type="transmembrane region" description="Helical" evidence="1">
    <location>
        <begin position="12"/>
        <end position="33"/>
    </location>
</feature>
<dbReference type="Proteomes" id="UP000270856">
    <property type="component" value="Unassembled WGS sequence"/>
</dbReference>
<feature type="transmembrane region" description="Helical" evidence="1">
    <location>
        <begin position="230"/>
        <end position="247"/>
    </location>
</feature>
<feature type="transmembrane region" description="Helical" evidence="1">
    <location>
        <begin position="158"/>
        <end position="180"/>
    </location>
</feature>
<keyword evidence="1" id="KW-0812">Transmembrane</keyword>
<evidence type="ECO:0000256" key="1">
    <source>
        <dbReference type="SAM" id="Phobius"/>
    </source>
</evidence>
<dbReference type="EMBL" id="RPFJ01000003">
    <property type="protein sequence ID" value="RPD99552.1"/>
    <property type="molecule type" value="Genomic_DNA"/>
</dbReference>
<dbReference type="AlphaFoldDB" id="A0A3N4NT33"/>
<organism evidence="2 3">
    <name type="scientific">Aureibaculum marinum</name>
    <dbReference type="NCBI Taxonomy" id="2487930"/>
    <lineage>
        <taxon>Bacteria</taxon>
        <taxon>Pseudomonadati</taxon>
        <taxon>Bacteroidota</taxon>
        <taxon>Flavobacteriia</taxon>
        <taxon>Flavobacteriales</taxon>
        <taxon>Flavobacteriaceae</taxon>
        <taxon>Aureibaculum</taxon>
    </lineage>
</organism>
<evidence type="ECO:0008006" key="4">
    <source>
        <dbReference type="Google" id="ProtNLM"/>
    </source>
</evidence>
<accession>A0A3N4NT33</accession>